<feature type="coiled-coil region" evidence="1">
    <location>
        <begin position="400"/>
        <end position="488"/>
    </location>
</feature>
<evidence type="ECO:0000313" key="6">
    <source>
        <dbReference type="Proteomes" id="UP001597560"/>
    </source>
</evidence>
<dbReference type="Gene3D" id="2.60.40.2380">
    <property type="match status" value="1"/>
</dbReference>
<keyword evidence="1" id="KW-0175">Coiled coil</keyword>
<feature type="domain" description="7TM-DISM receptor extracellular" evidence="3">
    <location>
        <begin position="188"/>
        <end position="392"/>
    </location>
</feature>
<feature type="transmembrane region" description="Helical" evidence="2">
    <location>
        <begin position="189"/>
        <end position="211"/>
    </location>
</feature>
<keyword evidence="2" id="KW-1133">Transmembrane helix</keyword>
<feature type="domain" description="7TM-DISM receptor extracellular" evidence="4">
    <location>
        <begin position="44"/>
        <end position="175"/>
    </location>
</feature>
<protein>
    <submittedName>
        <fullName evidence="5">7TM diverse intracellular signaling domain-containing protein</fullName>
    </submittedName>
</protein>
<feature type="transmembrane region" description="Helical" evidence="2">
    <location>
        <begin position="342"/>
        <end position="363"/>
    </location>
</feature>
<sequence length="630" mass="74342">MLNRCVITFFFFIGLSGILFSVQAQQPVLLTDSLHQHMFTFGELKSIVDTTDRLTFEQIQQARVASLFNTNKSSTPQNTETNKYYWYKLRIDHRDTREKLFVLEFFDQTIDEIEAYIPTRQGRYAQVVLGDQLTFSARPFRHKNFVIPLYNELQGTHDYYFRIKSSQVADVIIVLRSIDYFIGYALGEYFSFGIFYGMIFIFCFYNMVMFFAVRQRAYLYYVCYLLCVALFEMCTDGIAYHYLWPRLSNWNQFAFGIVLCLMSIFALLFTQRLLLLHRKAPRLHFFISVVIAARLLFFAYCLLFDKSLFNYKFLEAVPLLVAFGSGIYIWTTGYRPARYFVIGYGFLFFGYLVKFLIMLGFTWLNFGIISYYILSFCFIMEMTFLSLAVGDRVRVLKYSRDRAQQRIIKQMKINQELKDNINRELEAKVTERTKELMEKSSIIEQQNEALFSANHTLQEQRDEIARINALLNKDNEELKENVEQVTRARVLSTGVRFEEFSKLYPDQESCLKFLAELKWREGYECKKCATTTYYPGHLPYSRRCSNCGYEESATAHTLLQNIRIPINKSFYLIYLIYSTKGKISSHKLSDILSIRQSTCWAYSKKIKQQIEEKKLTFRKLGDKGWSELLF</sequence>
<evidence type="ECO:0000256" key="2">
    <source>
        <dbReference type="SAM" id="Phobius"/>
    </source>
</evidence>
<evidence type="ECO:0000313" key="5">
    <source>
        <dbReference type="EMBL" id="MFD2964252.1"/>
    </source>
</evidence>
<feature type="transmembrane region" description="Helical" evidence="2">
    <location>
        <begin position="309"/>
        <end position="330"/>
    </location>
</feature>
<dbReference type="InterPro" id="IPR011622">
    <property type="entry name" value="7TMR_DISM_rcpt_extracell_dom2"/>
</dbReference>
<dbReference type="Proteomes" id="UP001597560">
    <property type="component" value="Unassembled WGS sequence"/>
</dbReference>
<organism evidence="5 6">
    <name type="scientific">Olivibacter jilunii</name>
    <dbReference type="NCBI Taxonomy" id="985016"/>
    <lineage>
        <taxon>Bacteria</taxon>
        <taxon>Pseudomonadati</taxon>
        <taxon>Bacteroidota</taxon>
        <taxon>Sphingobacteriia</taxon>
        <taxon>Sphingobacteriales</taxon>
        <taxon>Sphingobacteriaceae</taxon>
        <taxon>Olivibacter</taxon>
    </lineage>
</organism>
<keyword evidence="2" id="KW-0472">Membrane</keyword>
<evidence type="ECO:0000256" key="1">
    <source>
        <dbReference type="SAM" id="Coils"/>
    </source>
</evidence>
<keyword evidence="2" id="KW-0812">Transmembrane</keyword>
<accession>A0ABW6B4L9</accession>
<feature type="transmembrane region" description="Helical" evidence="2">
    <location>
        <begin position="369"/>
        <end position="390"/>
    </location>
</feature>
<comment type="caution">
    <text evidence="5">The sequence shown here is derived from an EMBL/GenBank/DDBJ whole genome shotgun (WGS) entry which is preliminary data.</text>
</comment>
<dbReference type="EMBL" id="JBHUPA010000016">
    <property type="protein sequence ID" value="MFD2964252.1"/>
    <property type="molecule type" value="Genomic_DNA"/>
</dbReference>
<dbReference type="Pfam" id="PF07696">
    <property type="entry name" value="7TMR-DISMED2"/>
    <property type="match status" value="1"/>
</dbReference>
<feature type="transmembrane region" description="Helical" evidence="2">
    <location>
        <begin position="250"/>
        <end position="271"/>
    </location>
</feature>
<feature type="transmembrane region" description="Helical" evidence="2">
    <location>
        <begin position="283"/>
        <end position="303"/>
    </location>
</feature>
<proteinExistence type="predicted"/>
<feature type="transmembrane region" description="Helical" evidence="2">
    <location>
        <begin position="218"/>
        <end position="244"/>
    </location>
</feature>
<keyword evidence="6" id="KW-1185">Reference proteome</keyword>
<dbReference type="Pfam" id="PF07695">
    <property type="entry name" value="7TMR-DISM_7TM"/>
    <property type="match status" value="1"/>
</dbReference>
<name>A0ABW6B4L9_9SPHI</name>
<evidence type="ECO:0000259" key="3">
    <source>
        <dbReference type="Pfam" id="PF07695"/>
    </source>
</evidence>
<dbReference type="RefSeq" id="WP_377612394.1">
    <property type="nucleotide sequence ID" value="NZ_JBHUPA010000016.1"/>
</dbReference>
<dbReference type="InterPro" id="IPR011623">
    <property type="entry name" value="7TMR_DISM_rcpt_extracell_dom1"/>
</dbReference>
<reference evidence="6" key="1">
    <citation type="journal article" date="2019" name="Int. J. Syst. Evol. Microbiol.">
        <title>The Global Catalogue of Microorganisms (GCM) 10K type strain sequencing project: providing services to taxonomists for standard genome sequencing and annotation.</title>
        <authorList>
            <consortium name="The Broad Institute Genomics Platform"/>
            <consortium name="The Broad Institute Genome Sequencing Center for Infectious Disease"/>
            <person name="Wu L."/>
            <person name="Ma J."/>
        </authorList>
    </citation>
    <scope>NUCLEOTIDE SEQUENCE [LARGE SCALE GENOMIC DNA]</scope>
    <source>
        <strain evidence="6">KCTC 23098</strain>
    </source>
</reference>
<gene>
    <name evidence="5" type="ORF">ACFS6J_20800</name>
</gene>
<evidence type="ECO:0000259" key="4">
    <source>
        <dbReference type="Pfam" id="PF07696"/>
    </source>
</evidence>